<dbReference type="Proteomes" id="UP000290189">
    <property type="component" value="Unassembled WGS sequence"/>
</dbReference>
<evidence type="ECO:0000313" key="3">
    <source>
        <dbReference type="EMBL" id="SPR01204.1"/>
    </source>
</evidence>
<gene>
    <name evidence="2" type="ORF">PBRA_008209</name>
    <name evidence="3" type="ORF">PLBR_LOCUS8419</name>
</gene>
<accession>A0A0G4J058</accession>
<keyword evidence="3" id="KW-0496">Mitochondrion</keyword>
<evidence type="ECO:0000313" key="2">
    <source>
        <dbReference type="EMBL" id="CEP00897.1"/>
    </source>
</evidence>
<proteinExistence type="predicted"/>
<organism evidence="2 4">
    <name type="scientific">Plasmodiophora brassicae</name>
    <name type="common">Clubroot disease agent</name>
    <dbReference type="NCBI Taxonomy" id="37360"/>
    <lineage>
        <taxon>Eukaryota</taxon>
        <taxon>Sar</taxon>
        <taxon>Rhizaria</taxon>
        <taxon>Endomyxa</taxon>
        <taxon>Phytomyxea</taxon>
        <taxon>Plasmodiophorida</taxon>
        <taxon>Plasmodiophoridae</taxon>
        <taxon>Plasmodiophora</taxon>
    </lineage>
</organism>
<dbReference type="EMBL" id="CDSF01000104">
    <property type="protein sequence ID" value="CEP00897.1"/>
    <property type="molecule type" value="Genomic_DNA"/>
</dbReference>
<reference evidence="2 4" key="1">
    <citation type="submission" date="2015-02" db="EMBL/GenBank/DDBJ databases">
        <authorList>
            <person name="Chooi Y.-H."/>
        </authorList>
    </citation>
    <scope>NUCLEOTIDE SEQUENCE [LARGE SCALE GENOMIC DNA]</scope>
    <source>
        <strain evidence="2">E3</strain>
    </source>
</reference>
<evidence type="ECO:0000313" key="5">
    <source>
        <dbReference type="Proteomes" id="UP000290189"/>
    </source>
</evidence>
<name>A0A0G4J058_PLABS</name>
<feature type="region of interest" description="Disordered" evidence="1">
    <location>
        <begin position="1"/>
        <end position="78"/>
    </location>
</feature>
<dbReference type="EMBL" id="OVEO01000016">
    <property type="protein sequence ID" value="SPR01204.1"/>
    <property type="molecule type" value="Genomic_DNA"/>
</dbReference>
<feature type="compositionally biased region" description="Low complexity" evidence="1">
    <location>
        <begin position="7"/>
        <end position="17"/>
    </location>
</feature>
<keyword evidence="4" id="KW-1185">Reference proteome</keyword>
<feature type="compositionally biased region" description="Basic residues" evidence="1">
    <location>
        <begin position="30"/>
        <end position="47"/>
    </location>
</feature>
<dbReference type="AlphaFoldDB" id="A0A0G4J058"/>
<protein>
    <submittedName>
        <fullName evidence="2">Uncharacterized protein</fullName>
    </submittedName>
</protein>
<reference evidence="3 5" key="2">
    <citation type="submission" date="2018-03" db="EMBL/GenBank/DDBJ databases">
        <authorList>
            <person name="Fogelqvist J."/>
        </authorList>
    </citation>
    <scope>NUCLEOTIDE SEQUENCE [LARGE SCALE GENOMIC DNA]</scope>
</reference>
<sequence length="182" mass="19147">MHLESGASSAPIAAPAIMLPDGGSASGTQHGRRRRRVSSPIRRRSAARGHSLPDRDDGQSATGSKARRARRRRKSAPYKALATIRSREFGMGPHGAYHGAWKTMPAAPARSLCVERCPTPLHMDQTTSCGCDPGPGRPLVDAAAATSLSQSSAALELVFMQFAAGTRCSSPQGDDLDADDAI</sequence>
<geneLocation type="mitochondrion" evidence="3"/>
<evidence type="ECO:0000313" key="4">
    <source>
        <dbReference type="Proteomes" id="UP000039324"/>
    </source>
</evidence>
<dbReference type="Proteomes" id="UP000039324">
    <property type="component" value="Unassembled WGS sequence"/>
</dbReference>
<dbReference type="OrthoDB" id="10648541at2759"/>
<evidence type="ECO:0000256" key="1">
    <source>
        <dbReference type="SAM" id="MobiDB-lite"/>
    </source>
</evidence>
<feature type="compositionally biased region" description="Basic residues" evidence="1">
    <location>
        <begin position="65"/>
        <end position="76"/>
    </location>
</feature>